<organism evidence="2">
    <name type="scientific">viral metagenome</name>
    <dbReference type="NCBI Taxonomy" id="1070528"/>
    <lineage>
        <taxon>unclassified sequences</taxon>
        <taxon>metagenomes</taxon>
        <taxon>organismal metagenomes</taxon>
    </lineage>
</organism>
<keyword evidence="1" id="KW-0812">Transmembrane</keyword>
<keyword evidence="1" id="KW-1133">Transmembrane helix</keyword>
<accession>A0A6C0B827</accession>
<reference evidence="2" key="1">
    <citation type="journal article" date="2020" name="Nature">
        <title>Giant virus diversity and host interactions through global metagenomics.</title>
        <authorList>
            <person name="Schulz F."/>
            <person name="Roux S."/>
            <person name="Paez-Espino D."/>
            <person name="Jungbluth S."/>
            <person name="Walsh D.A."/>
            <person name="Denef V.J."/>
            <person name="McMahon K.D."/>
            <person name="Konstantinidis K.T."/>
            <person name="Eloe-Fadrosh E.A."/>
            <person name="Kyrpides N.C."/>
            <person name="Woyke T."/>
        </authorList>
    </citation>
    <scope>NUCLEOTIDE SEQUENCE</scope>
    <source>
        <strain evidence="2">GVMAG-M-3300010158-55</strain>
    </source>
</reference>
<dbReference type="InterPro" id="IPR018687">
    <property type="entry name" value="DUF2177_membr"/>
</dbReference>
<proteinExistence type="predicted"/>
<feature type="transmembrane region" description="Helical" evidence="1">
    <location>
        <begin position="75"/>
        <end position="94"/>
    </location>
</feature>
<keyword evidence="1" id="KW-0472">Membrane</keyword>
<evidence type="ECO:0008006" key="3">
    <source>
        <dbReference type="Google" id="ProtNLM"/>
    </source>
</evidence>
<dbReference type="AlphaFoldDB" id="A0A6C0B827"/>
<name>A0A6C0B827_9ZZZZ</name>
<dbReference type="EMBL" id="MN739096">
    <property type="protein sequence ID" value="QHS88387.1"/>
    <property type="molecule type" value="Genomic_DNA"/>
</dbReference>
<dbReference type="Pfam" id="PF09945">
    <property type="entry name" value="DUF2177"/>
    <property type="match status" value="1"/>
</dbReference>
<evidence type="ECO:0000256" key="1">
    <source>
        <dbReference type="SAM" id="Phobius"/>
    </source>
</evidence>
<feature type="transmembrane region" description="Helical" evidence="1">
    <location>
        <begin position="43"/>
        <end position="63"/>
    </location>
</feature>
<protein>
    <recommendedName>
        <fullName evidence="3">DUF2177 family protein</fullName>
    </recommendedName>
</protein>
<sequence>MIRSLLIVAVAMLLMDTIWLSFQYSYNATIIKNVQKSVMKMRYIPAALVYLIMPLAVTYLAIVPSKSIQESVKKGALVGLAMYGVYDLTNLATLDAWTNRMAMQDIAWGTFLCSVTAGIGYKFK</sequence>
<evidence type="ECO:0000313" key="2">
    <source>
        <dbReference type="EMBL" id="QHS88387.1"/>
    </source>
</evidence>